<reference evidence="2 3" key="1">
    <citation type="submission" date="2016-07" db="EMBL/GenBank/DDBJ databases">
        <title>Pervasive Adenine N6-methylation of Active Genes in Fungi.</title>
        <authorList>
            <consortium name="DOE Joint Genome Institute"/>
            <person name="Mondo S.J."/>
            <person name="Dannebaum R.O."/>
            <person name="Kuo R.C."/>
            <person name="Labutti K."/>
            <person name="Haridas S."/>
            <person name="Kuo A."/>
            <person name="Salamov A."/>
            <person name="Ahrendt S.R."/>
            <person name="Lipzen A."/>
            <person name="Sullivan W."/>
            <person name="Andreopoulos W.B."/>
            <person name="Clum A."/>
            <person name="Lindquist E."/>
            <person name="Daum C."/>
            <person name="Ramamoorthy G.K."/>
            <person name="Gryganskyi A."/>
            <person name="Culley D."/>
            <person name="Magnuson J.K."/>
            <person name="James T.Y."/>
            <person name="O'Malley M.A."/>
            <person name="Stajich J.E."/>
            <person name="Spatafora J.W."/>
            <person name="Visel A."/>
            <person name="Grigoriev I.V."/>
        </authorList>
    </citation>
    <scope>NUCLEOTIDE SEQUENCE [LARGE SCALE GENOMIC DNA]</scope>
    <source>
        <strain evidence="2 3">NRRL 1336</strain>
    </source>
</reference>
<keyword evidence="1" id="KW-0812">Transmembrane</keyword>
<comment type="caution">
    <text evidence="2">The sequence shown here is derived from an EMBL/GenBank/DDBJ whole genome shotgun (WGS) entry which is preliminary data.</text>
</comment>
<name>A0A1X2IZX5_9FUNG</name>
<feature type="transmembrane region" description="Helical" evidence="1">
    <location>
        <begin position="24"/>
        <end position="45"/>
    </location>
</feature>
<proteinExistence type="predicted"/>
<protein>
    <submittedName>
        <fullName evidence="2">Uncharacterized protein</fullName>
    </submittedName>
</protein>
<evidence type="ECO:0000313" key="2">
    <source>
        <dbReference type="EMBL" id="ORZ25095.1"/>
    </source>
</evidence>
<evidence type="ECO:0000313" key="3">
    <source>
        <dbReference type="Proteomes" id="UP000193560"/>
    </source>
</evidence>
<dbReference type="EMBL" id="MCGE01000001">
    <property type="protein sequence ID" value="ORZ25095.1"/>
    <property type="molecule type" value="Genomic_DNA"/>
</dbReference>
<sequence>MSPGNHYTIILYRRLEYMLSIHHEVYVCIRILSFSLPTLFTSIVGSIRDKLRWNRVTSYPDQLQRPTFKNTYLHRIFL</sequence>
<dbReference type="Proteomes" id="UP000193560">
    <property type="component" value="Unassembled WGS sequence"/>
</dbReference>
<keyword evidence="1" id="KW-1133">Transmembrane helix</keyword>
<keyword evidence="3" id="KW-1185">Reference proteome</keyword>
<gene>
    <name evidence="2" type="ORF">BCR42DRAFT_399369</name>
</gene>
<organism evidence="2 3">
    <name type="scientific">Absidia repens</name>
    <dbReference type="NCBI Taxonomy" id="90262"/>
    <lineage>
        <taxon>Eukaryota</taxon>
        <taxon>Fungi</taxon>
        <taxon>Fungi incertae sedis</taxon>
        <taxon>Mucoromycota</taxon>
        <taxon>Mucoromycotina</taxon>
        <taxon>Mucoromycetes</taxon>
        <taxon>Mucorales</taxon>
        <taxon>Cunninghamellaceae</taxon>
        <taxon>Absidia</taxon>
    </lineage>
</organism>
<dbReference type="AlphaFoldDB" id="A0A1X2IZX5"/>
<accession>A0A1X2IZX5</accession>
<evidence type="ECO:0000256" key="1">
    <source>
        <dbReference type="SAM" id="Phobius"/>
    </source>
</evidence>
<keyword evidence="1" id="KW-0472">Membrane</keyword>